<feature type="transmembrane region" description="Helical" evidence="1">
    <location>
        <begin position="115"/>
        <end position="137"/>
    </location>
</feature>
<feature type="transmembrane region" description="Helical" evidence="1">
    <location>
        <begin position="12"/>
        <end position="33"/>
    </location>
</feature>
<feature type="transmembrane region" description="Helical" evidence="1">
    <location>
        <begin position="79"/>
        <end position="103"/>
    </location>
</feature>
<name>A0ABU3N707_9SPHN</name>
<keyword evidence="1" id="KW-1133">Transmembrane helix</keyword>
<keyword evidence="1" id="KW-0812">Transmembrane</keyword>
<sequence length="147" mass="15376">MPRYETTIDRSGLALGAGSALAGSIVLCLLLLGGPRDPLSLLGGWLIGSLFSAIAITAVGGPIWLALHIAGLRRAWHAAMVGAITAMLLFSGAQTYGFGMFGMPAIDGRTWLYRWVSALATSAILASFAAAIGAAMWRIAYRRHSDG</sequence>
<feature type="transmembrane region" description="Helical" evidence="1">
    <location>
        <begin position="45"/>
        <end position="67"/>
    </location>
</feature>
<reference evidence="2" key="1">
    <citation type="submission" date="2022-04" db="EMBL/GenBank/DDBJ databases">
        <title>Tomato heritable bacteria conferring resistance against bacterial wilt.</title>
        <authorList>
            <person name="Yin J."/>
        </authorList>
    </citation>
    <scope>NUCLEOTIDE SEQUENCE</scope>
    <source>
        <strain evidence="2">Cra20</strain>
    </source>
</reference>
<evidence type="ECO:0000256" key="1">
    <source>
        <dbReference type="SAM" id="Phobius"/>
    </source>
</evidence>
<proteinExistence type="predicted"/>
<protein>
    <submittedName>
        <fullName evidence="2">Uncharacterized protein</fullName>
    </submittedName>
</protein>
<keyword evidence="1" id="KW-0472">Membrane</keyword>
<accession>A0ABU3N707</accession>
<gene>
    <name evidence="2" type="ORF">MZO42_10330</name>
</gene>
<dbReference type="EMBL" id="JALMLT010000002">
    <property type="protein sequence ID" value="MDT8759095.1"/>
    <property type="molecule type" value="Genomic_DNA"/>
</dbReference>
<evidence type="ECO:0000313" key="2">
    <source>
        <dbReference type="EMBL" id="MDT8759095.1"/>
    </source>
</evidence>
<comment type="caution">
    <text evidence="2">The sequence shown here is derived from an EMBL/GenBank/DDBJ whole genome shotgun (WGS) entry which is preliminary data.</text>
</comment>
<organism evidence="2">
    <name type="scientific">Sphingomonas psychrotolerans</name>
    <dbReference type="NCBI Taxonomy" id="1327635"/>
    <lineage>
        <taxon>Bacteria</taxon>
        <taxon>Pseudomonadati</taxon>
        <taxon>Pseudomonadota</taxon>
        <taxon>Alphaproteobacteria</taxon>
        <taxon>Sphingomonadales</taxon>
        <taxon>Sphingomonadaceae</taxon>
        <taxon>Sphingomonas</taxon>
    </lineage>
</organism>